<gene>
    <name evidence="1" type="ORF">PHSY_002544</name>
</gene>
<protein>
    <submittedName>
        <fullName evidence="1">Uncharacterized protein</fullName>
    </submittedName>
</protein>
<dbReference type="Proteomes" id="UP000014071">
    <property type="component" value="Unassembled WGS sequence"/>
</dbReference>
<dbReference type="EMBL" id="DF238787">
    <property type="protein sequence ID" value="GAC94971.1"/>
    <property type="molecule type" value="Genomic_DNA"/>
</dbReference>
<keyword evidence="2" id="KW-1185">Reference proteome</keyword>
<dbReference type="AlphaFoldDB" id="R9P177"/>
<name>R9P177_PSEHS</name>
<evidence type="ECO:0000313" key="1">
    <source>
        <dbReference type="EMBL" id="GAC94971.1"/>
    </source>
</evidence>
<reference evidence="2" key="1">
    <citation type="journal article" date="2013" name="Genome Announc.">
        <title>Draft genome sequence of the basidiomycetous yeast-like fungus Pseudozyma hubeiensis SY62, which produces an abundant amount of the biosurfactant mannosylerythritol lipids.</title>
        <authorList>
            <person name="Konishi M."/>
            <person name="Hatada Y."/>
            <person name="Horiuchi J."/>
        </authorList>
    </citation>
    <scope>NUCLEOTIDE SEQUENCE [LARGE SCALE GENOMIC DNA]</scope>
    <source>
        <strain evidence="2">SY62</strain>
    </source>
</reference>
<evidence type="ECO:0000313" key="2">
    <source>
        <dbReference type="Proteomes" id="UP000014071"/>
    </source>
</evidence>
<dbReference type="HOGENOM" id="CLU_2427981_0_0_1"/>
<proteinExistence type="predicted"/>
<sequence>MYPCELAALPMWEEEEWLPPPNIPVALPGISDVERCASPGVMVEDIASSLSLAALWSQYDNSDPEEDEDEGADGSTAVAEAAAVLMSAGCG</sequence>
<dbReference type="RefSeq" id="XP_012188558.1">
    <property type="nucleotide sequence ID" value="XM_012333168.1"/>
</dbReference>
<dbReference type="GeneID" id="24107837"/>
<accession>R9P177</accession>
<organism evidence="1 2">
    <name type="scientific">Pseudozyma hubeiensis (strain SY62)</name>
    <name type="common">Yeast</name>
    <dbReference type="NCBI Taxonomy" id="1305764"/>
    <lineage>
        <taxon>Eukaryota</taxon>
        <taxon>Fungi</taxon>
        <taxon>Dikarya</taxon>
        <taxon>Basidiomycota</taxon>
        <taxon>Ustilaginomycotina</taxon>
        <taxon>Ustilaginomycetes</taxon>
        <taxon>Ustilaginales</taxon>
        <taxon>Ustilaginaceae</taxon>
        <taxon>Pseudozyma</taxon>
    </lineage>
</organism>